<protein>
    <submittedName>
        <fullName evidence="2">Uncharacterized protein</fullName>
    </submittedName>
</protein>
<accession>A0ABV5TFU6</accession>
<dbReference type="EMBL" id="JBHMBS010000009">
    <property type="protein sequence ID" value="MFB9677892.1"/>
    <property type="molecule type" value="Genomic_DNA"/>
</dbReference>
<feature type="region of interest" description="Disordered" evidence="1">
    <location>
        <begin position="1"/>
        <end position="42"/>
    </location>
</feature>
<feature type="compositionally biased region" description="Polar residues" evidence="1">
    <location>
        <begin position="30"/>
        <end position="41"/>
    </location>
</feature>
<reference evidence="2 3" key="1">
    <citation type="submission" date="2024-09" db="EMBL/GenBank/DDBJ databases">
        <authorList>
            <person name="Sun Q."/>
            <person name="Mori K."/>
        </authorList>
    </citation>
    <scope>NUCLEOTIDE SEQUENCE [LARGE SCALE GENOMIC DNA]</scope>
    <source>
        <strain evidence="2 3">JCM 3028</strain>
    </source>
</reference>
<dbReference type="Proteomes" id="UP001589610">
    <property type="component" value="Unassembled WGS sequence"/>
</dbReference>
<evidence type="ECO:0000313" key="2">
    <source>
        <dbReference type="EMBL" id="MFB9677892.1"/>
    </source>
</evidence>
<organism evidence="2 3">
    <name type="scientific">Streptosporangium vulgare</name>
    <dbReference type="NCBI Taxonomy" id="46190"/>
    <lineage>
        <taxon>Bacteria</taxon>
        <taxon>Bacillati</taxon>
        <taxon>Actinomycetota</taxon>
        <taxon>Actinomycetes</taxon>
        <taxon>Streptosporangiales</taxon>
        <taxon>Streptosporangiaceae</taxon>
        <taxon>Streptosporangium</taxon>
    </lineage>
</organism>
<comment type="caution">
    <text evidence="2">The sequence shown here is derived from an EMBL/GenBank/DDBJ whole genome shotgun (WGS) entry which is preliminary data.</text>
</comment>
<name>A0ABV5TFU6_9ACTN</name>
<proteinExistence type="predicted"/>
<sequence length="67" mass="7110">MPASAGAHPNPPARSHTPPSADATDRSARRPSTASTETTGLHTLLNDDAVAVAVAEIRAARRRRDRR</sequence>
<keyword evidence="3" id="KW-1185">Reference proteome</keyword>
<evidence type="ECO:0000313" key="3">
    <source>
        <dbReference type="Proteomes" id="UP001589610"/>
    </source>
</evidence>
<evidence type="ECO:0000256" key="1">
    <source>
        <dbReference type="SAM" id="MobiDB-lite"/>
    </source>
</evidence>
<gene>
    <name evidence="2" type="ORF">ACFFRH_20620</name>
</gene>
<dbReference type="RefSeq" id="WP_344748708.1">
    <property type="nucleotide sequence ID" value="NZ_BAAAWW010000166.1"/>
</dbReference>